<evidence type="ECO:0000313" key="1">
    <source>
        <dbReference type="EMBL" id="OFJ52029.1"/>
    </source>
</evidence>
<dbReference type="Pfam" id="PF10698">
    <property type="entry name" value="DUF2505"/>
    <property type="match status" value="1"/>
</dbReference>
<sequence length="166" mass="17366">MARSLDLTAESPHPIERIRAAFDDEGYWQYRLHAFGIGAPTLDELAVTATGTAVAMTMRFTADQLPGPVQKLRLGGIHVVQREQWTPVAGGRARGDITVDALKTPIAGHGFVDLAAAGDGTHLSGTARVNVSVPLVGGAIAGFLAGQLANGILDIVRVTDSWLSGT</sequence>
<dbReference type="InterPro" id="IPR019639">
    <property type="entry name" value="DUF2505"/>
</dbReference>
<dbReference type="Proteomes" id="UP000178953">
    <property type="component" value="Unassembled WGS sequence"/>
</dbReference>
<evidence type="ECO:0000313" key="2">
    <source>
        <dbReference type="Proteomes" id="UP000178953"/>
    </source>
</evidence>
<organism evidence="1 2">
    <name type="scientific">Mycolicibacterium grossiae</name>
    <dbReference type="NCBI Taxonomy" id="1552759"/>
    <lineage>
        <taxon>Bacteria</taxon>
        <taxon>Bacillati</taxon>
        <taxon>Actinomycetota</taxon>
        <taxon>Actinomycetes</taxon>
        <taxon>Mycobacteriales</taxon>
        <taxon>Mycobacteriaceae</taxon>
        <taxon>Mycolicibacterium</taxon>
    </lineage>
</organism>
<reference evidence="1 2" key="1">
    <citation type="submission" date="2016-09" db="EMBL/GenBank/DDBJ databases">
        <title>genome sequence of Mycobacterium sp. 739 SCH.</title>
        <authorList>
            <person name="Greninger A.L."/>
            <person name="Qin X."/>
            <person name="Jerome K."/>
            <person name="Vora S."/>
            <person name="Quinn K."/>
        </authorList>
    </citation>
    <scope>NUCLEOTIDE SEQUENCE [LARGE SCALE GENOMIC DNA]</scope>
    <source>
        <strain evidence="1 2">SCH</strain>
    </source>
</reference>
<comment type="caution">
    <text evidence="1">The sequence shown here is derived from an EMBL/GenBank/DDBJ whole genome shotgun (WGS) entry which is preliminary data.</text>
</comment>
<accession>A0A1E8Q1V4</accession>
<dbReference type="RefSeq" id="WP_070354786.1">
    <property type="nucleotide sequence ID" value="NZ_CP043474.1"/>
</dbReference>
<proteinExistence type="predicted"/>
<dbReference type="EMBL" id="MCHX01000050">
    <property type="protein sequence ID" value="OFJ52029.1"/>
    <property type="molecule type" value="Genomic_DNA"/>
</dbReference>
<keyword evidence="2" id="KW-1185">Reference proteome</keyword>
<evidence type="ECO:0008006" key="3">
    <source>
        <dbReference type="Google" id="ProtNLM"/>
    </source>
</evidence>
<gene>
    <name evidence="1" type="ORF">BEL07_19770</name>
</gene>
<name>A0A1E8Q1V4_9MYCO</name>
<dbReference type="AlphaFoldDB" id="A0A1E8Q1V4"/>
<protein>
    <recommendedName>
        <fullName evidence="3">DUF2505 domain-containing protein</fullName>
    </recommendedName>
</protein>